<dbReference type="EMBL" id="NCVG01000018">
    <property type="protein sequence ID" value="ORO95598.1"/>
    <property type="molecule type" value="Genomic_DNA"/>
</dbReference>
<name>A0A1X1K834_STRMT</name>
<evidence type="ECO:0000256" key="2">
    <source>
        <dbReference type="ARBA" id="ARBA00022679"/>
    </source>
</evidence>
<dbReference type="InterPro" id="IPR050390">
    <property type="entry name" value="C5-Methyltransferase"/>
</dbReference>
<keyword evidence="8" id="KW-0255">Endonuclease</keyword>
<accession>A0A1X1K834</accession>
<dbReference type="EC" id="2.1.1.37" evidence="7"/>
<sequence>MINVIDLFSGAGGLTFGFQKKIENNVFVSREDFNIRFANEFNSDAAEAFRQNYPKITMIEDDIANIDKLFLKKNGINFKGVDLVIGGPPCQSFSTVGKRQYDKRAKMYREYRRILSFIQPKMFVFENVYGLLTMKNEQNGPIIRNVKESFKDLSSFGDVHGYKVYTKLLNAKDYGVPQNRERVFLIGVRNDLNIEFEWSFPEKCTSENPFNLRDAIGDLPSLGNNDRADQYVEDPQTDYQILMRGNQDQLFNHVSRNHGQRLQKIMAVLKEGQGKNDINRMVEDGLLDRELYLTSGYRNTYGRLWWDRPSTTITNNLSTPSSLRCIHPSQNRALTAREGARIQSFPDNYKFVGGLQAINTQIGNAVPPILSIHLANRIKDFFEENNL</sequence>
<dbReference type="GO" id="GO:0003886">
    <property type="term" value="F:DNA (cytosine-5-)-methyltransferase activity"/>
    <property type="evidence" value="ECO:0007669"/>
    <property type="project" value="UniProtKB-EC"/>
</dbReference>
<evidence type="ECO:0000256" key="5">
    <source>
        <dbReference type="PROSITE-ProRule" id="PRU01016"/>
    </source>
</evidence>
<dbReference type="PRINTS" id="PR00105">
    <property type="entry name" value="C5METTRFRASE"/>
</dbReference>
<proteinExistence type="inferred from homology"/>
<protein>
    <recommendedName>
        <fullName evidence="7">Cytosine-specific methyltransferase</fullName>
        <ecNumber evidence="7">2.1.1.37</ecNumber>
    </recommendedName>
</protein>
<evidence type="ECO:0000313" key="8">
    <source>
        <dbReference type="EMBL" id="ORO95598.1"/>
    </source>
</evidence>
<dbReference type="GO" id="GO:0009307">
    <property type="term" value="P:DNA restriction-modification system"/>
    <property type="evidence" value="ECO:0007669"/>
    <property type="project" value="UniProtKB-KW"/>
</dbReference>
<evidence type="ECO:0000256" key="1">
    <source>
        <dbReference type="ARBA" id="ARBA00022603"/>
    </source>
</evidence>
<evidence type="ECO:0000256" key="4">
    <source>
        <dbReference type="ARBA" id="ARBA00022747"/>
    </source>
</evidence>
<dbReference type="InterPro" id="IPR001525">
    <property type="entry name" value="C5_MeTfrase"/>
</dbReference>
<dbReference type="PANTHER" id="PTHR10629">
    <property type="entry name" value="CYTOSINE-SPECIFIC METHYLTRANSFERASE"/>
    <property type="match status" value="1"/>
</dbReference>
<dbReference type="Gene3D" id="3.40.50.150">
    <property type="entry name" value="Vaccinia Virus protein VP39"/>
    <property type="match status" value="1"/>
</dbReference>
<comment type="similarity">
    <text evidence="5 6">Belongs to the class I-like SAM-binding methyltransferase superfamily. C5-methyltransferase family.</text>
</comment>
<keyword evidence="8" id="KW-0540">Nuclease</keyword>
<dbReference type="AlphaFoldDB" id="A0A1X1K834"/>
<comment type="caution">
    <text evidence="8">The sequence shown here is derived from an EMBL/GenBank/DDBJ whole genome shotgun (WGS) entry which is preliminary data.</text>
</comment>
<keyword evidence="3 5" id="KW-0949">S-adenosyl-L-methionine</keyword>
<dbReference type="GO" id="GO:0032259">
    <property type="term" value="P:methylation"/>
    <property type="evidence" value="ECO:0007669"/>
    <property type="project" value="UniProtKB-KW"/>
</dbReference>
<dbReference type="InterPro" id="IPR029063">
    <property type="entry name" value="SAM-dependent_MTases_sf"/>
</dbReference>
<dbReference type="InterPro" id="IPR018117">
    <property type="entry name" value="C5_DNA_meth_AS"/>
</dbReference>
<dbReference type="NCBIfam" id="TIGR00675">
    <property type="entry name" value="dcm"/>
    <property type="match status" value="1"/>
</dbReference>
<dbReference type="Pfam" id="PF00145">
    <property type="entry name" value="DNA_methylase"/>
    <property type="match status" value="1"/>
</dbReference>
<keyword evidence="1 5" id="KW-0489">Methyltransferase</keyword>
<dbReference type="PROSITE" id="PS00095">
    <property type="entry name" value="C5_MTASE_2"/>
    <property type="match status" value="1"/>
</dbReference>
<evidence type="ECO:0000313" key="9">
    <source>
        <dbReference type="Proteomes" id="UP000193863"/>
    </source>
</evidence>
<dbReference type="SUPFAM" id="SSF53335">
    <property type="entry name" value="S-adenosyl-L-methionine-dependent methyltransferases"/>
    <property type="match status" value="1"/>
</dbReference>
<evidence type="ECO:0000256" key="7">
    <source>
        <dbReference type="RuleBase" id="RU000417"/>
    </source>
</evidence>
<comment type="catalytic activity">
    <reaction evidence="7">
        <text>a 2'-deoxycytidine in DNA + S-adenosyl-L-methionine = a 5-methyl-2'-deoxycytidine in DNA + S-adenosyl-L-homocysteine + H(+)</text>
        <dbReference type="Rhea" id="RHEA:13681"/>
        <dbReference type="Rhea" id="RHEA-COMP:11369"/>
        <dbReference type="Rhea" id="RHEA-COMP:11370"/>
        <dbReference type="ChEBI" id="CHEBI:15378"/>
        <dbReference type="ChEBI" id="CHEBI:57856"/>
        <dbReference type="ChEBI" id="CHEBI:59789"/>
        <dbReference type="ChEBI" id="CHEBI:85452"/>
        <dbReference type="ChEBI" id="CHEBI:85454"/>
        <dbReference type="EC" id="2.1.1.37"/>
    </reaction>
</comment>
<dbReference type="Gene3D" id="3.90.120.10">
    <property type="entry name" value="DNA Methylase, subunit A, domain 2"/>
    <property type="match status" value="1"/>
</dbReference>
<feature type="active site" evidence="5">
    <location>
        <position position="90"/>
    </location>
</feature>
<dbReference type="PROSITE" id="PS51679">
    <property type="entry name" value="SAM_MT_C5"/>
    <property type="match status" value="1"/>
</dbReference>
<dbReference type="PANTHER" id="PTHR10629:SF52">
    <property type="entry name" value="DNA (CYTOSINE-5)-METHYLTRANSFERASE 1"/>
    <property type="match status" value="1"/>
</dbReference>
<dbReference type="InterPro" id="IPR031303">
    <property type="entry name" value="C5_meth_CS"/>
</dbReference>
<gene>
    <name evidence="8" type="ORF">B7699_02470</name>
</gene>
<evidence type="ECO:0000256" key="3">
    <source>
        <dbReference type="ARBA" id="ARBA00022691"/>
    </source>
</evidence>
<keyword evidence="8" id="KW-0378">Hydrolase</keyword>
<organism evidence="8 9">
    <name type="scientific">Streptococcus mitis</name>
    <dbReference type="NCBI Taxonomy" id="28037"/>
    <lineage>
        <taxon>Bacteria</taxon>
        <taxon>Bacillati</taxon>
        <taxon>Bacillota</taxon>
        <taxon>Bacilli</taxon>
        <taxon>Lactobacillales</taxon>
        <taxon>Streptococcaceae</taxon>
        <taxon>Streptococcus</taxon>
        <taxon>Streptococcus mitis group</taxon>
    </lineage>
</organism>
<dbReference type="PROSITE" id="PS00094">
    <property type="entry name" value="C5_MTASE_1"/>
    <property type="match status" value="1"/>
</dbReference>
<dbReference type="GO" id="GO:0003677">
    <property type="term" value="F:DNA binding"/>
    <property type="evidence" value="ECO:0007669"/>
    <property type="project" value="TreeGrafter"/>
</dbReference>
<reference evidence="8 9" key="1">
    <citation type="journal article" date="2016" name="Eur. J. Clin. Microbiol. Infect. Dis.">
        <title>Whole genome sequencing as a tool for phylogenetic analysis of clinical strains of Mitis group streptococci.</title>
        <authorList>
            <person name="Rasmussen L.H."/>
            <person name="Dargis R."/>
            <person name="Hojholt K."/>
            <person name="Christensen J.J."/>
            <person name="Skovgaard O."/>
            <person name="Justesen U.S."/>
            <person name="Rosenvinge F.S."/>
            <person name="Moser C."/>
            <person name="Lukjancenko O."/>
            <person name="Rasmussen S."/>
            <person name="Nielsen X.C."/>
        </authorList>
    </citation>
    <scope>NUCLEOTIDE SEQUENCE [LARGE SCALE GENOMIC DNA]</scope>
    <source>
        <strain evidence="8 9">RH_43861_09</strain>
    </source>
</reference>
<dbReference type="Proteomes" id="UP000193863">
    <property type="component" value="Unassembled WGS sequence"/>
</dbReference>
<keyword evidence="4" id="KW-0680">Restriction system</keyword>
<dbReference type="GO" id="GO:0004519">
    <property type="term" value="F:endonuclease activity"/>
    <property type="evidence" value="ECO:0007669"/>
    <property type="project" value="UniProtKB-KW"/>
</dbReference>
<keyword evidence="2 5" id="KW-0808">Transferase</keyword>
<dbReference type="GO" id="GO:0044027">
    <property type="term" value="P:negative regulation of gene expression via chromosomal CpG island methylation"/>
    <property type="evidence" value="ECO:0007669"/>
    <property type="project" value="TreeGrafter"/>
</dbReference>
<evidence type="ECO:0000256" key="6">
    <source>
        <dbReference type="RuleBase" id="RU000416"/>
    </source>
</evidence>
<dbReference type="RefSeq" id="WP_084927043.1">
    <property type="nucleotide sequence ID" value="NZ_CAMHZD010000014.1"/>
</dbReference>